<evidence type="ECO:0000256" key="5">
    <source>
        <dbReference type="ARBA" id="ARBA00022692"/>
    </source>
</evidence>
<comment type="subcellular location">
    <subcellularLocation>
        <location evidence="1">Cell membrane</location>
        <topology evidence="1">Multi-pass membrane protein</topology>
    </subcellularLocation>
</comment>
<evidence type="ECO:0000256" key="7">
    <source>
        <dbReference type="ARBA" id="ARBA00023136"/>
    </source>
</evidence>
<comment type="caution">
    <text evidence="10">The sequence shown here is derived from an EMBL/GenBank/DDBJ whole genome shotgun (WGS) entry which is preliminary data.</text>
</comment>
<evidence type="ECO:0000259" key="9">
    <source>
        <dbReference type="Pfam" id="PF13231"/>
    </source>
</evidence>
<feature type="transmembrane region" description="Helical" evidence="8">
    <location>
        <begin position="22"/>
        <end position="41"/>
    </location>
</feature>
<feature type="transmembrane region" description="Helical" evidence="8">
    <location>
        <begin position="210"/>
        <end position="233"/>
    </location>
</feature>
<keyword evidence="2" id="KW-1003">Cell membrane</keyword>
<evidence type="ECO:0000256" key="3">
    <source>
        <dbReference type="ARBA" id="ARBA00022676"/>
    </source>
</evidence>
<dbReference type="EMBL" id="JAGIOO010000001">
    <property type="protein sequence ID" value="MBP2478957.1"/>
    <property type="molecule type" value="Genomic_DNA"/>
</dbReference>
<evidence type="ECO:0000256" key="1">
    <source>
        <dbReference type="ARBA" id="ARBA00004651"/>
    </source>
</evidence>
<proteinExistence type="predicted"/>
<dbReference type="Proteomes" id="UP001519363">
    <property type="component" value="Unassembled WGS sequence"/>
</dbReference>
<protein>
    <submittedName>
        <fullName evidence="10">Mannosyltransferase</fullName>
        <ecNumber evidence="10">2.4.1.-</ecNumber>
    </submittedName>
</protein>
<evidence type="ECO:0000313" key="10">
    <source>
        <dbReference type="EMBL" id="MBP2478957.1"/>
    </source>
</evidence>
<evidence type="ECO:0000313" key="11">
    <source>
        <dbReference type="Proteomes" id="UP001519363"/>
    </source>
</evidence>
<feature type="transmembrane region" description="Helical" evidence="8">
    <location>
        <begin position="293"/>
        <end position="312"/>
    </location>
</feature>
<dbReference type="EC" id="2.4.1.-" evidence="10"/>
<feature type="domain" description="Glycosyltransferase RgtA/B/C/D-like" evidence="9">
    <location>
        <begin position="80"/>
        <end position="210"/>
    </location>
</feature>
<name>A0ABS5AQW2_9PSEU</name>
<dbReference type="InterPro" id="IPR050297">
    <property type="entry name" value="LipidA_mod_glycosyltrf_83"/>
</dbReference>
<dbReference type="PANTHER" id="PTHR33908">
    <property type="entry name" value="MANNOSYLTRANSFERASE YKCB-RELATED"/>
    <property type="match status" value="1"/>
</dbReference>
<accession>A0ABS5AQW2</accession>
<evidence type="ECO:0000256" key="2">
    <source>
        <dbReference type="ARBA" id="ARBA00022475"/>
    </source>
</evidence>
<reference evidence="10 11" key="1">
    <citation type="submission" date="2021-03" db="EMBL/GenBank/DDBJ databases">
        <title>Sequencing the genomes of 1000 actinobacteria strains.</title>
        <authorList>
            <person name="Klenk H.-P."/>
        </authorList>
    </citation>
    <scope>NUCLEOTIDE SEQUENCE [LARGE SCALE GENOMIC DNA]</scope>
    <source>
        <strain evidence="10 11">DSM 44580</strain>
    </source>
</reference>
<gene>
    <name evidence="10" type="ORF">JOF53_007829</name>
</gene>
<feature type="transmembrane region" description="Helical" evidence="8">
    <location>
        <begin position="98"/>
        <end position="116"/>
    </location>
</feature>
<keyword evidence="11" id="KW-1185">Reference proteome</keyword>
<dbReference type="GO" id="GO:0016757">
    <property type="term" value="F:glycosyltransferase activity"/>
    <property type="evidence" value="ECO:0007669"/>
    <property type="project" value="UniProtKB-KW"/>
</dbReference>
<feature type="transmembrane region" description="Helical" evidence="8">
    <location>
        <begin position="61"/>
        <end position="78"/>
    </location>
</feature>
<organism evidence="10 11">
    <name type="scientific">Crossiella equi</name>
    <dbReference type="NCBI Taxonomy" id="130796"/>
    <lineage>
        <taxon>Bacteria</taxon>
        <taxon>Bacillati</taxon>
        <taxon>Actinomycetota</taxon>
        <taxon>Actinomycetes</taxon>
        <taxon>Pseudonocardiales</taxon>
        <taxon>Pseudonocardiaceae</taxon>
        <taxon>Crossiella</taxon>
    </lineage>
</organism>
<dbReference type="Pfam" id="PF13231">
    <property type="entry name" value="PMT_2"/>
    <property type="match status" value="1"/>
</dbReference>
<feature type="transmembrane region" description="Helical" evidence="8">
    <location>
        <begin position="269"/>
        <end position="286"/>
    </location>
</feature>
<sequence>MISPSSARPATVPHTGSPSPTFRLPALASAVTVLVLGLIGLDTAQLWRDELATWSAARRSVAGLAGLAGNADAFYLPYYLLLHGWTSVFGDSAVSLRLPSLLACAGAAAAAAVLAGRWFGVRAAWCAGVLFALVPMVSRMAQEARPYGFVLLFTALATLALVHALDRPAWGRWGLYALALAAVGLTQLTGLALVAGHAVLVLLARGPGRWPFLPAAAASVLPSVPLAVISLGGSQGVVGFIPRPGFLDLLGVSAVVPPGSALWPQLLRSTTMAWVLLALALAALAVGPRRRVAGALAAFAGPVVAIWAASQAGPSFFFARYLVFLLPLLAVAAGVTVAALRLPAVIAAVLVVVAGASVPDQLATRAVASHEAAFYPYEMFSEHPGQYADYRGLAALLRQAQDGDAVVYSDRGNFWFTDTGVDYHLRGAGPRDVFLDRTPAQANALGAVEGTDHAARLADVRRVWVVGVGERQDPFAGSPALVVRPGEAGKVAAVTGAFRQAEVRWVPGFTVALMVR</sequence>
<dbReference type="PANTHER" id="PTHR33908:SF3">
    <property type="entry name" value="UNDECAPRENYL PHOSPHATE-ALPHA-4-AMINO-4-DEOXY-L-ARABINOSE ARABINOSYL TRANSFERASE"/>
    <property type="match status" value="1"/>
</dbReference>
<keyword evidence="6 8" id="KW-1133">Transmembrane helix</keyword>
<feature type="transmembrane region" description="Helical" evidence="8">
    <location>
        <begin position="177"/>
        <end position="204"/>
    </location>
</feature>
<dbReference type="RefSeq" id="WP_209707670.1">
    <property type="nucleotide sequence ID" value="NZ_JAGIOO010000001.1"/>
</dbReference>
<keyword evidence="4 10" id="KW-0808">Transferase</keyword>
<keyword evidence="3 10" id="KW-0328">Glycosyltransferase</keyword>
<evidence type="ECO:0000256" key="6">
    <source>
        <dbReference type="ARBA" id="ARBA00022989"/>
    </source>
</evidence>
<evidence type="ECO:0000256" key="4">
    <source>
        <dbReference type="ARBA" id="ARBA00022679"/>
    </source>
</evidence>
<dbReference type="InterPro" id="IPR038731">
    <property type="entry name" value="RgtA/B/C-like"/>
</dbReference>
<keyword evidence="5 8" id="KW-0812">Transmembrane</keyword>
<evidence type="ECO:0000256" key="8">
    <source>
        <dbReference type="SAM" id="Phobius"/>
    </source>
</evidence>
<feature type="transmembrane region" description="Helical" evidence="8">
    <location>
        <begin position="318"/>
        <end position="340"/>
    </location>
</feature>
<keyword evidence="7 8" id="KW-0472">Membrane</keyword>
<feature type="transmembrane region" description="Helical" evidence="8">
    <location>
        <begin position="147"/>
        <end position="165"/>
    </location>
</feature>